<keyword evidence="2" id="KW-0540">Nuclease</keyword>
<evidence type="ECO:0000256" key="4">
    <source>
        <dbReference type="ARBA" id="ARBA00022801"/>
    </source>
</evidence>
<dbReference type="CDD" id="cd06127">
    <property type="entry name" value="DEDDh"/>
    <property type="match status" value="1"/>
</dbReference>
<proteinExistence type="inferred from homology"/>
<keyword evidence="9" id="KW-0614">Plasmid</keyword>
<dbReference type="GO" id="GO:0008296">
    <property type="term" value="F:3'-5'-DNA exonuclease activity"/>
    <property type="evidence" value="ECO:0007669"/>
    <property type="project" value="TreeGrafter"/>
</dbReference>
<dbReference type="InterPro" id="IPR036397">
    <property type="entry name" value="RNaseH_sf"/>
</dbReference>
<evidence type="ECO:0000256" key="6">
    <source>
        <dbReference type="ARBA" id="ARBA00022842"/>
    </source>
</evidence>
<dbReference type="PANTHER" id="PTHR13058:SF19">
    <property type="entry name" value="LD40940P"/>
    <property type="match status" value="1"/>
</dbReference>
<dbReference type="GO" id="GO:0006308">
    <property type="term" value="P:DNA catabolic process"/>
    <property type="evidence" value="ECO:0007669"/>
    <property type="project" value="TreeGrafter"/>
</dbReference>
<feature type="domain" description="Exonuclease" evidence="8">
    <location>
        <begin position="3"/>
        <end position="177"/>
    </location>
</feature>
<comment type="cofactor">
    <cofactor evidence="1">
        <name>Mg(2+)</name>
        <dbReference type="ChEBI" id="CHEBI:18420"/>
    </cofactor>
</comment>
<evidence type="ECO:0000313" key="10">
    <source>
        <dbReference type="EMBL" id="PHM52324.1"/>
    </source>
</evidence>
<dbReference type="InterPro" id="IPR013520">
    <property type="entry name" value="Ribonucl_H"/>
</dbReference>
<evidence type="ECO:0000256" key="5">
    <source>
        <dbReference type="ARBA" id="ARBA00022839"/>
    </source>
</evidence>
<keyword evidence="3" id="KW-0479">Metal-binding</keyword>
<dbReference type="Gene3D" id="3.30.420.10">
    <property type="entry name" value="Ribonuclease H-like superfamily/Ribonuclease H"/>
    <property type="match status" value="1"/>
</dbReference>
<dbReference type="SMART" id="SM00479">
    <property type="entry name" value="EXOIII"/>
    <property type="match status" value="1"/>
</dbReference>
<dbReference type="Pfam" id="PF00929">
    <property type="entry name" value="RNase_T"/>
    <property type="match status" value="1"/>
</dbReference>
<dbReference type="SUPFAM" id="SSF53098">
    <property type="entry name" value="Ribonuclease H-like"/>
    <property type="match status" value="1"/>
</dbReference>
<sequence length="205" mass="22935">MMIAVGLDLETTGLDYKDGHRIIEIALCARNMTTGATIKDLVLRFNPRREISVKAYEVHGIKLSDLVTEPLFSAKSSMIASILNNAAVVVAHNGLGFDKPFMEHEMALSGVKLRQDLIWLDTMLHGLWATQDGKRPTLRELAFSLGFEYDEEKAHGALYDTQLMMDCFFSARKRYGLFQLPNEEEITADGWDDARAELSSVAGCF</sequence>
<dbReference type="EMBL" id="KX517798">
    <property type="protein sequence ID" value="ARD69610.1"/>
    <property type="molecule type" value="Genomic_DNA"/>
</dbReference>
<organism evidence="9">
    <name type="scientific">Xenorhabdus hominickii</name>
    <dbReference type="NCBI Taxonomy" id="351679"/>
    <lineage>
        <taxon>Bacteria</taxon>
        <taxon>Pseudomonadati</taxon>
        <taxon>Pseudomonadota</taxon>
        <taxon>Gammaproteobacteria</taxon>
        <taxon>Enterobacterales</taxon>
        <taxon>Morganellaceae</taxon>
        <taxon>Xenorhabdus</taxon>
    </lineage>
</organism>
<dbReference type="GO" id="GO:0005737">
    <property type="term" value="C:cytoplasm"/>
    <property type="evidence" value="ECO:0007669"/>
    <property type="project" value="TreeGrafter"/>
</dbReference>
<protein>
    <submittedName>
        <fullName evidence="9">DNA polymerase III subunit epsilon</fullName>
    </submittedName>
</protein>
<evidence type="ECO:0000313" key="11">
    <source>
        <dbReference type="Proteomes" id="UP000225433"/>
    </source>
</evidence>
<keyword evidence="6" id="KW-0460">Magnesium</keyword>
<dbReference type="GO" id="GO:0046872">
    <property type="term" value="F:metal ion binding"/>
    <property type="evidence" value="ECO:0007669"/>
    <property type="project" value="UniProtKB-KW"/>
</dbReference>
<geneLocation type="plasmid" evidence="9">
    <name>unnamed1</name>
</geneLocation>
<dbReference type="InterPro" id="IPR040393">
    <property type="entry name" value="TREX1/2"/>
</dbReference>
<name>A0A1V0M431_XENHO</name>
<evidence type="ECO:0000256" key="1">
    <source>
        <dbReference type="ARBA" id="ARBA00001946"/>
    </source>
</evidence>
<keyword evidence="4" id="KW-0378">Hydrolase</keyword>
<evidence type="ECO:0000259" key="8">
    <source>
        <dbReference type="SMART" id="SM00479"/>
    </source>
</evidence>
<reference evidence="10 11" key="2">
    <citation type="journal article" date="2017" name="Nat. Microbiol.">
        <title>Natural product diversity associated with the nematode symbionts Photorhabdus and Xenorhabdus.</title>
        <authorList>
            <person name="Tobias N.J."/>
            <person name="Wolff H."/>
            <person name="Djahanschiri B."/>
            <person name="Grundmann F."/>
            <person name="Kronenwerth M."/>
            <person name="Shi Y.M."/>
            <person name="Simonyi S."/>
            <person name="Grun P."/>
            <person name="Shapiro-Ilan D."/>
            <person name="Pidot S.J."/>
            <person name="Stinear T.P."/>
            <person name="Ebersberger I."/>
            <person name="Bode H.B."/>
        </authorList>
    </citation>
    <scope>NUCLEOTIDE SEQUENCE [LARGE SCALE GENOMIC DNA]</scope>
    <source>
        <strain evidence="10 11">DSM 17903</strain>
    </source>
</reference>
<dbReference type="GO" id="GO:0003676">
    <property type="term" value="F:nucleic acid binding"/>
    <property type="evidence" value="ECO:0007669"/>
    <property type="project" value="InterPro"/>
</dbReference>
<gene>
    <name evidence="10" type="ORF">Xhom_04401</name>
</gene>
<comment type="similarity">
    <text evidence="7">Belongs to the exonuclease superfamily. TREX family.</text>
</comment>
<evidence type="ECO:0000313" key="9">
    <source>
        <dbReference type="EMBL" id="ARD69610.1"/>
    </source>
</evidence>
<reference evidence="9" key="1">
    <citation type="journal article" date="2017" name="J. Invertebr. Pathol.">
        <title>Identification and bacterial characteristics of Xenorhabdus hominickii ANU101 from an entomopathogenic nematode, Steinernema monticolum.</title>
        <authorList>
            <person name="Park Y."/>
            <person name="Kang S."/>
            <person name="Sadekuzzaman M."/>
            <person name="Kim H."/>
            <person name="Jung J.K."/>
            <person name="Kim Y."/>
        </authorList>
    </citation>
    <scope>NUCLEOTIDE SEQUENCE</scope>
    <source>
        <strain evidence="9">ANU101</strain>
        <plasmid evidence="9">unnamed1</plasmid>
    </source>
</reference>
<dbReference type="Proteomes" id="UP000225433">
    <property type="component" value="Unassembled WGS sequence"/>
</dbReference>
<evidence type="ECO:0000256" key="7">
    <source>
        <dbReference type="ARBA" id="ARBA00025769"/>
    </source>
</evidence>
<dbReference type="AlphaFoldDB" id="A0A1V0M431"/>
<evidence type="ECO:0000256" key="2">
    <source>
        <dbReference type="ARBA" id="ARBA00022722"/>
    </source>
</evidence>
<dbReference type="EMBL" id="NJAI01000009">
    <property type="protein sequence ID" value="PHM52324.1"/>
    <property type="molecule type" value="Genomic_DNA"/>
</dbReference>
<dbReference type="PANTHER" id="PTHR13058">
    <property type="entry name" value="THREE PRIME REPAIR EXONUCLEASE 1, 2"/>
    <property type="match status" value="1"/>
</dbReference>
<evidence type="ECO:0000256" key="3">
    <source>
        <dbReference type="ARBA" id="ARBA00022723"/>
    </source>
</evidence>
<accession>A0A1V0M431</accession>
<keyword evidence="5" id="KW-0269">Exonuclease</keyword>
<dbReference type="InterPro" id="IPR012337">
    <property type="entry name" value="RNaseH-like_sf"/>
</dbReference>